<reference evidence="3" key="1">
    <citation type="submission" date="2014-08" db="EMBL/GenBank/DDBJ databases">
        <authorList>
            <person name="Sharma Rahul"/>
            <person name="Thines Marco"/>
        </authorList>
    </citation>
    <scope>NUCLEOTIDE SEQUENCE</scope>
</reference>
<dbReference type="InterPro" id="IPR029069">
    <property type="entry name" value="HotDog_dom_sf"/>
</dbReference>
<dbReference type="SUPFAM" id="SSF54637">
    <property type="entry name" value="Thioesterase/thiol ester dehydrase-isomerase"/>
    <property type="match status" value="1"/>
</dbReference>
<feature type="domain" description="Thioesterase" evidence="2">
    <location>
        <begin position="185"/>
        <end position="260"/>
    </location>
</feature>
<organism evidence="3">
    <name type="scientific">Phaffia rhodozyma</name>
    <name type="common">Yeast</name>
    <name type="synonym">Xanthophyllomyces dendrorhous</name>
    <dbReference type="NCBI Taxonomy" id="264483"/>
    <lineage>
        <taxon>Eukaryota</taxon>
        <taxon>Fungi</taxon>
        <taxon>Dikarya</taxon>
        <taxon>Basidiomycota</taxon>
        <taxon>Agaricomycotina</taxon>
        <taxon>Tremellomycetes</taxon>
        <taxon>Cystofilobasidiales</taxon>
        <taxon>Mrakiaceae</taxon>
        <taxon>Phaffia</taxon>
    </lineage>
</organism>
<dbReference type="CDD" id="cd03443">
    <property type="entry name" value="PaaI_thioesterase"/>
    <property type="match status" value="1"/>
</dbReference>
<sequence length="294" mass="31924">MQSLSRTIRSSVTPRLSPHSFRFTSTHRTPSGAHHGHETHRTHHRPSGGKKAFDALAKTLLFGTFAISVYTLGALYPPDLATFISPRSAPASPHLHSEEGKEHTEEIEVTLKSLPIVKEYAVKEGWYTCRPYATMDPAKIHHSLTAGTLRGPGRLAVPPLVFAKEDESEAVIVLHLGRSLCGHDGIVHGGMVGVVLDEATGRNALLNLPTKIGVTANLNINYRAPTRANQFVVIRTKLQELKGRKVVVSAEMKSLEGELLADATAIYIEPKWAPLLANSGVAELLGKNPKQAKP</sequence>
<dbReference type="PANTHER" id="PTHR47260:SF1">
    <property type="entry name" value="UPF0644 PROTEIN PB2B4.06"/>
    <property type="match status" value="1"/>
</dbReference>
<dbReference type="PANTHER" id="PTHR47260">
    <property type="entry name" value="UPF0644 PROTEIN PB2B4.06"/>
    <property type="match status" value="1"/>
</dbReference>
<feature type="region of interest" description="Disordered" evidence="1">
    <location>
        <begin position="1"/>
        <end position="50"/>
    </location>
</feature>
<evidence type="ECO:0000313" key="3">
    <source>
        <dbReference type="EMBL" id="CED82651.1"/>
    </source>
</evidence>
<dbReference type="Pfam" id="PF03061">
    <property type="entry name" value="4HBT"/>
    <property type="match status" value="1"/>
</dbReference>
<protein>
    <submittedName>
        <fullName evidence="3">Uncharacterized conserved protein</fullName>
    </submittedName>
</protein>
<dbReference type="AlphaFoldDB" id="A0A0F7SMJ4"/>
<feature type="compositionally biased region" description="Basic residues" evidence="1">
    <location>
        <begin position="37"/>
        <end position="48"/>
    </location>
</feature>
<accession>A0A0F7SMJ4</accession>
<evidence type="ECO:0000256" key="1">
    <source>
        <dbReference type="SAM" id="MobiDB-lite"/>
    </source>
</evidence>
<proteinExistence type="predicted"/>
<dbReference type="Gene3D" id="3.10.129.10">
    <property type="entry name" value="Hotdog Thioesterase"/>
    <property type="match status" value="1"/>
</dbReference>
<dbReference type="InterPro" id="IPR052061">
    <property type="entry name" value="PTE-AB_protein"/>
</dbReference>
<name>A0A0F7SMJ4_PHARH</name>
<evidence type="ECO:0000259" key="2">
    <source>
        <dbReference type="Pfam" id="PF03061"/>
    </source>
</evidence>
<feature type="compositionally biased region" description="Polar residues" evidence="1">
    <location>
        <begin position="1"/>
        <end position="14"/>
    </location>
</feature>
<dbReference type="EMBL" id="LN483124">
    <property type="protein sequence ID" value="CED82651.1"/>
    <property type="molecule type" value="Genomic_DNA"/>
</dbReference>
<dbReference type="InterPro" id="IPR006683">
    <property type="entry name" value="Thioestr_dom"/>
</dbReference>